<feature type="coiled-coil region" evidence="6">
    <location>
        <begin position="967"/>
        <end position="1004"/>
    </location>
</feature>
<dbReference type="Gene3D" id="3.60.15.10">
    <property type="entry name" value="Ribonuclease Z/Hydroxyacylglutathione hydrolase-like"/>
    <property type="match status" value="1"/>
</dbReference>
<comment type="subcellular location">
    <subcellularLocation>
        <location evidence="2">Cytoplasm</location>
    </subcellularLocation>
    <subcellularLocation>
        <location evidence="1">Nucleus</location>
    </subcellularLocation>
</comment>
<evidence type="ECO:0000313" key="9">
    <source>
        <dbReference type="EMBL" id="KAG2190254.1"/>
    </source>
</evidence>
<evidence type="ECO:0000256" key="7">
    <source>
        <dbReference type="SAM" id="MobiDB-lite"/>
    </source>
</evidence>
<comment type="caution">
    <text evidence="9">The sequence shown here is derived from an EMBL/GenBank/DDBJ whole genome shotgun (WGS) entry which is preliminary data.</text>
</comment>
<protein>
    <recommendedName>
        <fullName evidence="8">Beta-Casp domain-containing protein</fullName>
    </recommendedName>
</protein>
<dbReference type="SMART" id="SM01027">
    <property type="entry name" value="Beta-Casp"/>
    <property type="match status" value="1"/>
</dbReference>
<dbReference type="InterPro" id="IPR056703">
    <property type="entry name" value="DUF7801"/>
</dbReference>
<dbReference type="Proteomes" id="UP000650833">
    <property type="component" value="Unassembled WGS sequence"/>
</dbReference>
<feature type="domain" description="Beta-Casp" evidence="8">
    <location>
        <begin position="321"/>
        <end position="456"/>
    </location>
</feature>
<dbReference type="InterPro" id="IPR001279">
    <property type="entry name" value="Metallo-B-lactamas"/>
</dbReference>
<evidence type="ECO:0000256" key="4">
    <source>
        <dbReference type="ARBA" id="ARBA00022490"/>
    </source>
</evidence>
<keyword evidence="10" id="KW-1185">Reference proteome</keyword>
<feature type="compositionally biased region" description="Acidic residues" evidence="7">
    <location>
        <begin position="50"/>
        <end position="59"/>
    </location>
</feature>
<keyword evidence="4" id="KW-0963">Cytoplasm</keyword>
<organism evidence="9 10">
    <name type="scientific">Mucor plumbeus</name>
    <dbReference type="NCBI Taxonomy" id="97098"/>
    <lineage>
        <taxon>Eukaryota</taxon>
        <taxon>Fungi</taxon>
        <taxon>Fungi incertae sedis</taxon>
        <taxon>Mucoromycota</taxon>
        <taxon>Mucoromycotina</taxon>
        <taxon>Mucoromycetes</taxon>
        <taxon>Mucorales</taxon>
        <taxon>Mucorineae</taxon>
        <taxon>Mucoraceae</taxon>
        <taxon>Mucor</taxon>
    </lineage>
</organism>
<evidence type="ECO:0000259" key="8">
    <source>
        <dbReference type="SMART" id="SM01027"/>
    </source>
</evidence>
<dbReference type="PANTHER" id="PTHR46094:SF1">
    <property type="entry name" value="INTEGRATOR COMPLEX SUBUNIT 9"/>
    <property type="match status" value="1"/>
</dbReference>
<feature type="compositionally biased region" description="Low complexity" evidence="7">
    <location>
        <begin position="38"/>
        <end position="49"/>
    </location>
</feature>
<evidence type="ECO:0000256" key="3">
    <source>
        <dbReference type="ARBA" id="ARBA00006861"/>
    </source>
</evidence>
<dbReference type="Pfam" id="PF25078">
    <property type="entry name" value="DUF7801"/>
    <property type="match status" value="1"/>
</dbReference>
<dbReference type="GO" id="GO:0032039">
    <property type="term" value="C:integrator complex"/>
    <property type="evidence" value="ECO:0007669"/>
    <property type="project" value="InterPro"/>
</dbReference>
<feature type="region of interest" description="Disordered" evidence="7">
    <location>
        <begin position="913"/>
        <end position="933"/>
    </location>
</feature>
<dbReference type="InterPro" id="IPR022712">
    <property type="entry name" value="Beta_Casp"/>
</dbReference>
<feature type="coiled-coil region" evidence="6">
    <location>
        <begin position="1308"/>
        <end position="1335"/>
    </location>
</feature>
<evidence type="ECO:0000256" key="2">
    <source>
        <dbReference type="ARBA" id="ARBA00004496"/>
    </source>
</evidence>
<gene>
    <name evidence="9" type="ORF">INT46_005254</name>
</gene>
<feature type="coiled-coil region" evidence="6">
    <location>
        <begin position="1195"/>
        <end position="1275"/>
    </location>
</feature>
<dbReference type="PANTHER" id="PTHR46094">
    <property type="entry name" value="INTEGRATOR COMPLEX SUBUNIT 9"/>
    <property type="match status" value="1"/>
</dbReference>
<proteinExistence type="inferred from homology"/>
<reference evidence="9" key="1">
    <citation type="submission" date="2020-12" db="EMBL/GenBank/DDBJ databases">
        <title>Metabolic potential, ecology and presence of endohyphal bacteria is reflected in genomic diversity of Mucoromycotina.</title>
        <authorList>
            <person name="Muszewska A."/>
            <person name="Okrasinska A."/>
            <person name="Steczkiewicz K."/>
            <person name="Drgas O."/>
            <person name="Orlowska M."/>
            <person name="Perlinska-Lenart U."/>
            <person name="Aleksandrzak-Piekarczyk T."/>
            <person name="Szatraj K."/>
            <person name="Zielenkiewicz U."/>
            <person name="Pilsyk S."/>
            <person name="Malc E."/>
            <person name="Mieczkowski P."/>
            <person name="Kruszewska J.S."/>
            <person name="Biernat P."/>
            <person name="Pawlowska J."/>
        </authorList>
    </citation>
    <scope>NUCLEOTIDE SEQUENCE</scope>
    <source>
        <strain evidence="9">CBS 226.32</strain>
    </source>
</reference>
<evidence type="ECO:0000256" key="6">
    <source>
        <dbReference type="SAM" id="Coils"/>
    </source>
</evidence>
<accession>A0A8H7UTH5</accession>
<comment type="similarity">
    <text evidence="3">Belongs to the metallo-beta-lactamase superfamily. RNA-metabolizing metallo-beta-lactamase-like family. INTS9 subfamily.</text>
</comment>
<dbReference type="SUPFAM" id="SSF56281">
    <property type="entry name" value="Metallo-hydrolase/oxidoreductase"/>
    <property type="match status" value="1"/>
</dbReference>
<dbReference type="InterPro" id="IPR036866">
    <property type="entry name" value="RibonucZ/Hydroxyglut_hydro"/>
</dbReference>
<keyword evidence="5" id="KW-0539">Nucleus</keyword>
<dbReference type="EMBL" id="JAEPRC010001014">
    <property type="protein sequence ID" value="KAG2190254.1"/>
    <property type="molecule type" value="Genomic_DNA"/>
</dbReference>
<dbReference type="OrthoDB" id="5600060at2759"/>
<feature type="region of interest" description="Disordered" evidence="7">
    <location>
        <begin position="37"/>
        <end position="67"/>
    </location>
</feature>
<sequence length="1350" mass="153862">MKIQCLDHKGSTSNTFLCKINQHTILINCPIETLSLPQPQQTQQQQQQDNDQDDQDDQEGSSSNDLGSILSAFSAQGKRTADTQHSSLITSLKNCDHPSVFRVPDFSLIDMDSIDLVLISNSESMLGLPFLTEYLGYKGRIIATEPTIEYGKQRMEELVLYHGHNNTSRIEPTLATHFSQLGDLALPSEGWRSIYTSKDVISCIEKVQPVRYTETLSLFSTLNLVAYSSGYSLGSANWLLETSFKRIAFLSFSSLYANLHPAPFDADILKDTDVVVVGGLSQQSERELSFERAKAKLYVHLARTNQSLHNSVIVAPPMGIIFDLIGDIEEYFKSLGKQIGHERHQTPIYIANPIADQSLKYANICGEWMNSGRHDLLYVPQMPLAHGELMNTGAVETLVSLEASVLSETSIREPCIVFTGDSTCITKGPLMWFLNHWGHSELNTCIFIDPNSPQDIQNDIPFNCKMNFIRLPLDTRLKLEDIPSILSTHWQHQQHIDSNIRHLLIPGIKGAELVKEEQSQEIQVHIYDQGVIRIDVNRDWERVSVSEKLAKTIDPTMVPNRDGIHFSAWAPINGSLNYYNNRLEIHPSINVKDDQSLVLDHKSELRIHTELNATIKRFEEHAIPINITKDINGITTIELPSDMNAKIIMNGTSTTVIATAIENQQTATPQQSKSDNKMPVMEDVGTWTPSRKQHLPLEHLKAKFTTKSSVAMDVGMATTNASMEDLVLSWKLFKSPLCQQQPSLIANAISKDYSNMLHELDVSHAIMTASKFESIDFVQAEKLVQKFQHLQQLVDTLYSRIRVQTDTQRAVATVFKLDQSSMTDFIQDVCQSSQQTALLVDEFYFTSQSAHRMETNYLQHLAATLATEIQSKQYLPQEDIHLVLTKILVKLEATFNHYDDSMDQQHVSTLASTSTSTSTSSSTSSSSSSTSSFSTYSSGFTQTNSIDTLSSTLYKTTTTSDTATTLYKKIDNSIEKLSHQLKQKQELLRVLEIQSNTHEELARQRERSANIVLELERSRSKRQLISKKQEEDLIMLRDQLMQETLRRQSLQDRVTSLEHTLKSKETELNKLKNQQLVVKKEEIHNSCHLQIKQLQQELKDKEEKEEEKEDKKENLSLQQKINAVEQRNAQLQQIIKDYSEKEHIRTCQEKNILDQCQNVMNTKCTNCEKAVASTIAHLTERQQVHQIINNIPSDNNQLQQQIFQLQKEFNQAKHTFTTRESAFILQSASTEAELERILKEYDRLTRNIVDFNNERKKLEDEISVLHQDKQLLEKRVCDDKVSTIKESSLRKEFRSLMASVKDKHTKAILQELEKQRRLEQELRDIKSDIETKRWEKVDVAVQTHYFGIVA</sequence>
<keyword evidence="6" id="KW-0175">Coiled coil</keyword>
<evidence type="ECO:0000256" key="1">
    <source>
        <dbReference type="ARBA" id="ARBA00004123"/>
    </source>
</evidence>
<dbReference type="GO" id="GO:0034472">
    <property type="term" value="P:snRNA 3'-end processing"/>
    <property type="evidence" value="ECO:0007669"/>
    <property type="project" value="TreeGrafter"/>
</dbReference>
<dbReference type="GO" id="GO:0005737">
    <property type="term" value="C:cytoplasm"/>
    <property type="evidence" value="ECO:0007669"/>
    <property type="project" value="UniProtKB-SubCell"/>
</dbReference>
<evidence type="ECO:0000313" key="10">
    <source>
        <dbReference type="Proteomes" id="UP000650833"/>
    </source>
</evidence>
<feature type="coiled-coil region" evidence="6">
    <location>
        <begin position="1047"/>
        <end position="1141"/>
    </location>
</feature>
<name>A0A8H7UTH5_9FUNG</name>
<dbReference type="InterPro" id="IPR027074">
    <property type="entry name" value="Integrator_9su"/>
</dbReference>
<evidence type="ECO:0000256" key="5">
    <source>
        <dbReference type="ARBA" id="ARBA00023242"/>
    </source>
</evidence>
<dbReference type="Pfam" id="PF16661">
    <property type="entry name" value="Lactamase_B_6"/>
    <property type="match status" value="1"/>
</dbReference>